<gene>
    <name evidence="1" type="ORF">O1611_g2759</name>
</gene>
<evidence type="ECO:0000313" key="2">
    <source>
        <dbReference type="Proteomes" id="UP001153332"/>
    </source>
</evidence>
<comment type="caution">
    <text evidence="1">The sequence shown here is derived from an EMBL/GenBank/DDBJ whole genome shotgun (WGS) entry which is preliminary data.</text>
</comment>
<keyword evidence="2" id="KW-1185">Reference proteome</keyword>
<evidence type="ECO:0000313" key="1">
    <source>
        <dbReference type="EMBL" id="KAJ8130866.1"/>
    </source>
</evidence>
<reference evidence="1" key="1">
    <citation type="submission" date="2022-12" db="EMBL/GenBank/DDBJ databases">
        <title>Genome Sequence of Lasiodiplodia mahajangana.</title>
        <authorList>
            <person name="Buettner E."/>
        </authorList>
    </citation>
    <scope>NUCLEOTIDE SEQUENCE</scope>
    <source>
        <strain evidence="1">VT137</strain>
    </source>
</reference>
<protein>
    <submittedName>
        <fullName evidence="1">Uncharacterized protein</fullName>
    </submittedName>
</protein>
<accession>A0ACC2JTM8</accession>
<organism evidence="1 2">
    <name type="scientific">Lasiodiplodia mahajangana</name>
    <dbReference type="NCBI Taxonomy" id="1108764"/>
    <lineage>
        <taxon>Eukaryota</taxon>
        <taxon>Fungi</taxon>
        <taxon>Dikarya</taxon>
        <taxon>Ascomycota</taxon>
        <taxon>Pezizomycotina</taxon>
        <taxon>Dothideomycetes</taxon>
        <taxon>Dothideomycetes incertae sedis</taxon>
        <taxon>Botryosphaeriales</taxon>
        <taxon>Botryosphaeriaceae</taxon>
        <taxon>Lasiodiplodia</taxon>
    </lineage>
</organism>
<name>A0ACC2JTM8_9PEZI</name>
<dbReference type="EMBL" id="JAPUUL010000406">
    <property type="protein sequence ID" value="KAJ8130866.1"/>
    <property type="molecule type" value="Genomic_DNA"/>
</dbReference>
<dbReference type="Proteomes" id="UP001153332">
    <property type="component" value="Unassembled WGS sequence"/>
</dbReference>
<sequence length="520" mass="57004">MITGNTAVGDCEFAQIPPPIIKSCRINLAFCNLDTNHHQQWKPVGAWDSNAAVFGWVAMNYADYGMQFFVEDGTFYRELRFGGPLGVVKSPVWTPFGRPKGKLSEGDERTQLDHVIDSLMDPNNPGYMEAFYRTITSALREIRAADSSYVQYLTSVAGRPLALVNIGMSLELAAAPSENESDEFGRPQRYTLLGNSTPKLSKGQGGFPIQIGGRNRSYDGLLGFWKPLAEDKPPKEPAQRGQSERIHDKASIEKFDYSQLYTFRADPKNYPNVHKITPDTLNLAPFYADPDAPANDSAEFVLIDHEEQSLQRNSHLQVVSALIDPFTAVHVSSGVLPTSSITLPRRSTEAALSKMATFFHQGPIVVTSNVPNIQDKFKLDSESDIRKTLVTGNIDPPALGAARWHWLQPYVHDKKPGPGKPLGAASGGSESSDDPATTTESGVQIPAGANLSTSESPTGDKLLWAAIPDHMPLGLLPIEARPRVQPAPHLTMEGYLQLSQSLVARRSDIKPKISFTQVTR</sequence>
<proteinExistence type="predicted"/>